<dbReference type="EC" id="1.3.1.-" evidence="19"/>
<keyword evidence="12" id="KW-0520">NAD</keyword>
<dbReference type="SUPFAM" id="SSF51395">
    <property type="entry name" value="FMN-linked oxidoreductases"/>
    <property type="match status" value="1"/>
</dbReference>
<dbReference type="GO" id="GO:0008270">
    <property type="term" value="F:zinc ion binding"/>
    <property type="evidence" value="ECO:0007669"/>
    <property type="project" value="UniProtKB-KW"/>
</dbReference>
<keyword evidence="7" id="KW-0677">Repeat</keyword>
<dbReference type="PANTHER" id="PTHR45846:SF1">
    <property type="entry name" value="TRNA-DIHYDROURIDINE(47) SYNTHASE [NAD(P)(+)]-LIKE"/>
    <property type="match status" value="1"/>
</dbReference>
<feature type="zinc finger region" description="C3H1-type" evidence="18">
    <location>
        <begin position="107"/>
        <end position="137"/>
    </location>
</feature>
<dbReference type="CDD" id="cd02801">
    <property type="entry name" value="DUS_like_FMN"/>
    <property type="match status" value="1"/>
</dbReference>
<keyword evidence="6 18" id="KW-0479">Metal-binding</keyword>
<evidence type="ECO:0000256" key="2">
    <source>
        <dbReference type="ARBA" id="ARBA00022630"/>
    </source>
</evidence>
<feature type="compositionally biased region" description="Basic and acidic residues" evidence="20">
    <location>
        <begin position="70"/>
        <end position="88"/>
    </location>
</feature>
<feature type="compositionally biased region" description="Basic and acidic residues" evidence="20">
    <location>
        <begin position="16"/>
        <end position="37"/>
    </location>
</feature>
<dbReference type="GO" id="GO:0102265">
    <property type="term" value="F:tRNA-dihydrouridine47 synthase activity"/>
    <property type="evidence" value="ECO:0007669"/>
    <property type="project" value="UniProtKB-EC"/>
</dbReference>
<evidence type="ECO:0000256" key="17">
    <source>
        <dbReference type="ARBA" id="ARBA00049513"/>
    </source>
</evidence>
<name>A0AA35LMN5_9SAUR</name>
<evidence type="ECO:0000313" key="22">
    <source>
        <dbReference type="EMBL" id="CAI5798963.1"/>
    </source>
</evidence>
<keyword evidence="9 18" id="KW-0862">Zinc</keyword>
<comment type="catalytic activity">
    <reaction evidence="15">
        <text>a 5,6-dihydrouridine in mRNA + NAD(+) = a uridine in mRNA + NADH + H(+)</text>
        <dbReference type="Rhea" id="RHEA:69851"/>
        <dbReference type="Rhea" id="RHEA-COMP:14658"/>
        <dbReference type="Rhea" id="RHEA-COMP:17789"/>
        <dbReference type="ChEBI" id="CHEBI:15378"/>
        <dbReference type="ChEBI" id="CHEBI:57540"/>
        <dbReference type="ChEBI" id="CHEBI:57945"/>
        <dbReference type="ChEBI" id="CHEBI:65315"/>
        <dbReference type="ChEBI" id="CHEBI:74443"/>
    </reaction>
    <physiologicalReaction direction="right-to-left" evidence="15">
        <dbReference type="Rhea" id="RHEA:69853"/>
    </physiologicalReaction>
</comment>
<evidence type="ECO:0000313" key="23">
    <source>
        <dbReference type="Proteomes" id="UP001178461"/>
    </source>
</evidence>
<evidence type="ECO:0000256" key="6">
    <source>
        <dbReference type="ARBA" id="ARBA00022723"/>
    </source>
</evidence>
<keyword evidence="3 19" id="KW-0288">FMN</keyword>
<dbReference type="PROSITE" id="PS01136">
    <property type="entry name" value="UPF0034"/>
    <property type="match status" value="1"/>
</dbReference>
<feature type="region of interest" description="Disordered" evidence="20">
    <location>
        <begin position="227"/>
        <end position="292"/>
    </location>
</feature>
<reference evidence="22" key="1">
    <citation type="submission" date="2022-12" db="EMBL/GenBank/DDBJ databases">
        <authorList>
            <person name="Alioto T."/>
            <person name="Alioto T."/>
            <person name="Gomez Garrido J."/>
        </authorList>
    </citation>
    <scope>NUCLEOTIDE SEQUENCE</scope>
</reference>
<evidence type="ECO:0000256" key="13">
    <source>
        <dbReference type="ARBA" id="ARBA00045365"/>
    </source>
</evidence>
<evidence type="ECO:0000256" key="20">
    <source>
        <dbReference type="SAM" id="MobiDB-lite"/>
    </source>
</evidence>
<keyword evidence="8 18" id="KW-0863">Zinc-finger</keyword>
<evidence type="ECO:0000256" key="19">
    <source>
        <dbReference type="RuleBase" id="RU291113"/>
    </source>
</evidence>
<keyword evidence="11 19" id="KW-0560">Oxidoreductase</keyword>
<dbReference type="Pfam" id="PF25585">
    <property type="entry name" value="zf-CCCH_DUS3L"/>
    <property type="match status" value="1"/>
</dbReference>
<evidence type="ECO:0000256" key="18">
    <source>
        <dbReference type="PROSITE-ProRule" id="PRU00723"/>
    </source>
</evidence>
<evidence type="ECO:0000256" key="1">
    <source>
        <dbReference type="ARBA" id="ARBA00001917"/>
    </source>
</evidence>
<protein>
    <recommendedName>
        <fullName evidence="19">tRNA-dihydrouridine(47) synthase [NAD(P)(+)]</fullName>
        <ecNumber evidence="19">1.3.1.-</ecNumber>
    </recommendedName>
    <alternativeName>
        <fullName evidence="19">tRNA-dihydrouridine synthase 3</fullName>
    </alternativeName>
</protein>
<evidence type="ECO:0000256" key="9">
    <source>
        <dbReference type="ARBA" id="ARBA00022833"/>
    </source>
</evidence>
<dbReference type="Gene3D" id="3.20.20.70">
    <property type="entry name" value="Aldolase class I"/>
    <property type="match status" value="1"/>
</dbReference>
<evidence type="ECO:0000256" key="16">
    <source>
        <dbReference type="ARBA" id="ARBA00049447"/>
    </source>
</evidence>
<dbReference type="GO" id="GO:0003723">
    <property type="term" value="F:RNA binding"/>
    <property type="evidence" value="ECO:0007669"/>
    <property type="project" value="TreeGrafter"/>
</dbReference>
<dbReference type="AlphaFoldDB" id="A0AA35LMN5"/>
<dbReference type="FunFam" id="4.10.1000.10:FF:000029">
    <property type="entry name" value="tRNA-dihydrouridine(47) synthase [NAD(P)(+)]"/>
    <property type="match status" value="1"/>
</dbReference>
<sequence length="619" mass="69136">MEAAGVAPIRAQYLSTKEKFHTYLDREGEVTNEKDGDVLAAEDSAESNTGGDLNEPPAKLQKLRNDGSNAEEKNSPEEENRTAKDPQGHKRARGQNKGRPCMKPTHYEKNRLCPSVVQERADKCFFGSRCRFLHSVKEYMATKPPDLGDSCILFKMFGRCMYGVTCRFAAAHLGEDYENVIDEGLLKQREGKPPAVKNSLGKDLQQQLRKKKFPFDKSNQYLCRLAKPNHTKGGRSQAAVPHPTVGREAADSSASPGSVDLRAPGEEAAKVAPSSPKEGPTVEEPESPSQPLAAVESALKTSGVVTDEDLVKLRPCEKRKLDLHEKLYLAPLTTLEGAFPDTMTKCAELLNRTIEVDFVDINVGCPIDLIYNKGGGCGLMSRPNKFEQIVRGMNYVLDVPLTVKIRTGVQEKTNLAHKLIPSIREWGASMVTLHGRSREQRYTKAANWEYIAECAKIASPMPLFGNGDILSFEDANQAMQSGVSGIMIARGALIKPWIFTEIKEQRHWDISSGERLDILKDFTNYGLEHWGSDTQGVEKTRKFLLEWLSFLCRYIPAGLLERLPQRINERPPYYMGRDYLETLMASQNVGNWIKISEMLLGPVPDSFTFLPKHKANSYK</sequence>
<keyword evidence="5 19" id="KW-0819">tRNA processing</keyword>
<evidence type="ECO:0000256" key="10">
    <source>
        <dbReference type="ARBA" id="ARBA00022857"/>
    </source>
</evidence>
<evidence type="ECO:0000256" key="8">
    <source>
        <dbReference type="ARBA" id="ARBA00022771"/>
    </source>
</evidence>
<comment type="function">
    <text evidence="13">Catalyzes the synthesis of dihydrouridine, a modified base, in various RNAs, such as tRNAs, mRNAs and some long non-coding RNAs (lncRNAs). Mainly modifies the uridine in position 47 (U47) in the D-loop of most cytoplasmic tRNAs. Also able to mediate the formation of dihydrouridine in some mRNAs, thereby regulating their translation.</text>
</comment>
<dbReference type="PANTHER" id="PTHR45846">
    <property type="entry name" value="TRNA-DIHYDROURIDINE(47) SYNTHASE [NAD(P)(+)]-LIKE"/>
    <property type="match status" value="1"/>
</dbReference>
<keyword evidence="10" id="KW-0521">NADP</keyword>
<evidence type="ECO:0000256" key="5">
    <source>
        <dbReference type="ARBA" id="ARBA00022694"/>
    </source>
</evidence>
<gene>
    <name evidence="22" type="ORF">PODLI_1B018869</name>
</gene>
<comment type="catalytic activity">
    <reaction evidence="17">
        <text>5,6-dihydrouridine(47) in tRNA + NADP(+) = uridine(47) in tRNA + NADPH + H(+)</text>
        <dbReference type="Rhea" id="RHEA:53360"/>
        <dbReference type="Rhea" id="RHEA-COMP:13539"/>
        <dbReference type="Rhea" id="RHEA-COMP:13540"/>
        <dbReference type="ChEBI" id="CHEBI:15378"/>
        <dbReference type="ChEBI" id="CHEBI:57783"/>
        <dbReference type="ChEBI" id="CHEBI:58349"/>
        <dbReference type="ChEBI" id="CHEBI:65315"/>
        <dbReference type="ChEBI" id="CHEBI:74443"/>
        <dbReference type="EC" id="1.3.1.89"/>
    </reaction>
    <physiologicalReaction direction="right-to-left" evidence="17">
        <dbReference type="Rhea" id="RHEA:53362"/>
    </physiologicalReaction>
</comment>
<comment type="cofactor">
    <cofactor evidence="1 19">
        <name>FMN</name>
        <dbReference type="ChEBI" id="CHEBI:58210"/>
    </cofactor>
</comment>
<evidence type="ECO:0000259" key="21">
    <source>
        <dbReference type="PROSITE" id="PS50103"/>
    </source>
</evidence>
<dbReference type="Gene3D" id="4.10.1000.10">
    <property type="entry name" value="Zinc finger, CCCH-type"/>
    <property type="match status" value="1"/>
</dbReference>
<accession>A0AA35LMN5</accession>
<dbReference type="InterPro" id="IPR018517">
    <property type="entry name" value="tRNA_hU_synthase_CS"/>
</dbReference>
<evidence type="ECO:0000256" key="7">
    <source>
        <dbReference type="ARBA" id="ARBA00022737"/>
    </source>
</evidence>
<evidence type="ECO:0000256" key="12">
    <source>
        <dbReference type="ARBA" id="ARBA00023027"/>
    </source>
</evidence>
<dbReference type="InterPro" id="IPR000571">
    <property type="entry name" value="Znf_CCCH"/>
</dbReference>
<dbReference type="InterPro" id="IPR035587">
    <property type="entry name" value="DUS-like_FMN-bd"/>
</dbReference>
<comment type="similarity">
    <text evidence="19">Belongs to the dus family. Dus3 subfamily.</text>
</comment>
<feature type="domain" description="C3H1-type" evidence="21">
    <location>
        <begin position="107"/>
        <end position="137"/>
    </location>
</feature>
<comment type="catalytic activity">
    <reaction evidence="16">
        <text>a 5,6-dihydrouridine in mRNA + NADP(+) = a uridine in mRNA + NADPH + H(+)</text>
        <dbReference type="Rhea" id="RHEA:69855"/>
        <dbReference type="Rhea" id="RHEA-COMP:14658"/>
        <dbReference type="Rhea" id="RHEA-COMP:17789"/>
        <dbReference type="ChEBI" id="CHEBI:15378"/>
        <dbReference type="ChEBI" id="CHEBI:57783"/>
        <dbReference type="ChEBI" id="CHEBI:58349"/>
        <dbReference type="ChEBI" id="CHEBI:65315"/>
        <dbReference type="ChEBI" id="CHEBI:74443"/>
    </reaction>
    <physiologicalReaction direction="right-to-left" evidence="16">
        <dbReference type="Rhea" id="RHEA:69857"/>
    </physiologicalReaction>
</comment>
<evidence type="ECO:0000256" key="15">
    <source>
        <dbReference type="ARBA" id="ARBA00048342"/>
    </source>
</evidence>
<evidence type="ECO:0000256" key="11">
    <source>
        <dbReference type="ARBA" id="ARBA00023002"/>
    </source>
</evidence>
<evidence type="ECO:0000256" key="3">
    <source>
        <dbReference type="ARBA" id="ARBA00022643"/>
    </source>
</evidence>
<dbReference type="GO" id="GO:0006397">
    <property type="term" value="P:mRNA processing"/>
    <property type="evidence" value="ECO:0007669"/>
    <property type="project" value="UniProtKB-KW"/>
</dbReference>
<dbReference type="PROSITE" id="PS50103">
    <property type="entry name" value="ZF_C3H1"/>
    <property type="match status" value="1"/>
</dbReference>
<evidence type="ECO:0000256" key="14">
    <source>
        <dbReference type="ARBA" id="ARBA00048266"/>
    </source>
</evidence>
<dbReference type="GO" id="GO:0050660">
    <property type="term" value="F:flavin adenine dinucleotide binding"/>
    <property type="evidence" value="ECO:0007669"/>
    <property type="project" value="UniProtKB-UniRule"/>
</dbReference>
<dbReference type="EMBL" id="OX395144">
    <property type="protein sequence ID" value="CAI5798963.1"/>
    <property type="molecule type" value="Genomic_DNA"/>
</dbReference>
<evidence type="ECO:0000256" key="4">
    <source>
        <dbReference type="ARBA" id="ARBA00022664"/>
    </source>
</evidence>
<dbReference type="InterPro" id="IPR013785">
    <property type="entry name" value="Aldolase_TIM"/>
</dbReference>
<keyword evidence="2 19" id="KW-0285">Flavoprotein</keyword>
<comment type="catalytic activity">
    <reaction evidence="14">
        <text>5,6-dihydrouridine(47) in tRNA + NAD(+) = uridine(47) in tRNA + NADH + H(+)</text>
        <dbReference type="Rhea" id="RHEA:53364"/>
        <dbReference type="Rhea" id="RHEA-COMP:13539"/>
        <dbReference type="Rhea" id="RHEA-COMP:13540"/>
        <dbReference type="ChEBI" id="CHEBI:15378"/>
        <dbReference type="ChEBI" id="CHEBI:57540"/>
        <dbReference type="ChEBI" id="CHEBI:57945"/>
        <dbReference type="ChEBI" id="CHEBI:65315"/>
        <dbReference type="ChEBI" id="CHEBI:74443"/>
        <dbReference type="EC" id="1.3.1.89"/>
    </reaction>
    <physiologicalReaction direction="right-to-left" evidence="14">
        <dbReference type="Rhea" id="RHEA:53366"/>
    </physiologicalReaction>
</comment>
<proteinExistence type="inferred from homology"/>
<organism evidence="22 23">
    <name type="scientific">Podarcis lilfordi</name>
    <name type="common">Lilford's wall lizard</name>
    <dbReference type="NCBI Taxonomy" id="74358"/>
    <lineage>
        <taxon>Eukaryota</taxon>
        <taxon>Metazoa</taxon>
        <taxon>Chordata</taxon>
        <taxon>Craniata</taxon>
        <taxon>Vertebrata</taxon>
        <taxon>Euteleostomi</taxon>
        <taxon>Lepidosauria</taxon>
        <taxon>Squamata</taxon>
        <taxon>Bifurcata</taxon>
        <taxon>Unidentata</taxon>
        <taxon>Episquamata</taxon>
        <taxon>Laterata</taxon>
        <taxon>Lacertibaenia</taxon>
        <taxon>Lacertidae</taxon>
        <taxon>Podarcis</taxon>
    </lineage>
</organism>
<keyword evidence="4" id="KW-0507">mRNA processing</keyword>
<keyword evidence="23" id="KW-1185">Reference proteome</keyword>
<feature type="region of interest" description="Disordered" evidence="20">
    <location>
        <begin position="1"/>
        <end position="103"/>
    </location>
</feature>
<dbReference type="Pfam" id="PF01207">
    <property type="entry name" value="Dus"/>
    <property type="match status" value="1"/>
</dbReference>
<dbReference type="Proteomes" id="UP001178461">
    <property type="component" value="Chromosome 18"/>
</dbReference>